<evidence type="ECO:0000256" key="1">
    <source>
        <dbReference type="SAM" id="MobiDB-lite"/>
    </source>
</evidence>
<dbReference type="Pfam" id="PF23154">
    <property type="entry name" value="KANSL3_1st"/>
    <property type="match status" value="1"/>
</dbReference>
<keyword evidence="5" id="KW-1185">Reference proteome</keyword>
<dbReference type="InterPro" id="IPR026555">
    <property type="entry name" value="NSL3/Tex30"/>
</dbReference>
<dbReference type="SUPFAM" id="SSF53474">
    <property type="entry name" value="alpha/beta-Hydrolases"/>
    <property type="match status" value="1"/>
</dbReference>
<name>A0ABD0L6Q2_9CAEN</name>
<dbReference type="EMBL" id="JACVVK020000079">
    <property type="protein sequence ID" value="KAK7494931.1"/>
    <property type="molecule type" value="Genomic_DNA"/>
</dbReference>
<feature type="region of interest" description="Disordered" evidence="1">
    <location>
        <begin position="517"/>
        <end position="569"/>
    </location>
</feature>
<protein>
    <recommendedName>
        <fullName evidence="6">KAT8 regulatory NSL complex subunit 3</fullName>
    </recommendedName>
</protein>
<dbReference type="Pfam" id="PF20408">
    <property type="entry name" value="Abhydrolase_11"/>
    <property type="match status" value="1"/>
</dbReference>
<feature type="region of interest" description="Disordered" evidence="1">
    <location>
        <begin position="797"/>
        <end position="836"/>
    </location>
</feature>
<feature type="region of interest" description="Disordered" evidence="1">
    <location>
        <begin position="1035"/>
        <end position="1097"/>
    </location>
</feature>
<feature type="domain" description="KANL3/Tex30 alpha/beta hydrolase-like" evidence="2">
    <location>
        <begin position="344"/>
        <end position="460"/>
    </location>
</feature>
<dbReference type="AlphaFoldDB" id="A0ABD0L6Q2"/>
<reference evidence="4 5" key="1">
    <citation type="journal article" date="2023" name="Sci. Data">
        <title>Genome assembly of the Korean intertidal mud-creeper Batillaria attramentaria.</title>
        <authorList>
            <person name="Patra A.K."/>
            <person name="Ho P.T."/>
            <person name="Jun S."/>
            <person name="Lee S.J."/>
            <person name="Kim Y."/>
            <person name="Won Y.J."/>
        </authorList>
    </citation>
    <scope>NUCLEOTIDE SEQUENCE [LARGE SCALE GENOMIC DNA]</scope>
    <source>
        <strain evidence="4">Wonlab-2016</strain>
    </source>
</reference>
<dbReference type="InterPro" id="IPR029058">
    <property type="entry name" value="AB_hydrolase_fold"/>
</dbReference>
<accession>A0ABD0L6Q2</accession>
<feature type="compositionally biased region" description="Polar residues" evidence="1">
    <location>
        <begin position="517"/>
        <end position="536"/>
    </location>
</feature>
<dbReference type="Gene3D" id="3.40.50.1820">
    <property type="entry name" value="alpha/beta hydrolase"/>
    <property type="match status" value="1"/>
</dbReference>
<dbReference type="PANTHER" id="PTHR13136:SF16">
    <property type="entry name" value="KAT8 REGULATORY NSL COMPLEX SUBUNIT 3"/>
    <property type="match status" value="1"/>
</dbReference>
<evidence type="ECO:0000259" key="3">
    <source>
        <dbReference type="Pfam" id="PF23154"/>
    </source>
</evidence>
<dbReference type="Proteomes" id="UP001519460">
    <property type="component" value="Unassembled WGS sequence"/>
</dbReference>
<comment type="caution">
    <text evidence="4">The sequence shown here is derived from an EMBL/GenBank/DDBJ whole genome shotgun (WGS) entry which is preliminary data.</text>
</comment>
<proteinExistence type="predicted"/>
<organism evidence="4 5">
    <name type="scientific">Batillaria attramentaria</name>
    <dbReference type="NCBI Taxonomy" id="370345"/>
    <lineage>
        <taxon>Eukaryota</taxon>
        <taxon>Metazoa</taxon>
        <taxon>Spiralia</taxon>
        <taxon>Lophotrochozoa</taxon>
        <taxon>Mollusca</taxon>
        <taxon>Gastropoda</taxon>
        <taxon>Caenogastropoda</taxon>
        <taxon>Sorbeoconcha</taxon>
        <taxon>Cerithioidea</taxon>
        <taxon>Batillariidae</taxon>
        <taxon>Batillaria</taxon>
    </lineage>
</organism>
<feature type="compositionally biased region" description="Gly residues" evidence="1">
    <location>
        <begin position="816"/>
        <end position="825"/>
    </location>
</feature>
<feature type="region of interest" description="Disordered" evidence="1">
    <location>
        <begin position="491"/>
        <end position="510"/>
    </location>
</feature>
<evidence type="ECO:0000313" key="4">
    <source>
        <dbReference type="EMBL" id="KAK7494931.1"/>
    </source>
</evidence>
<dbReference type="InterPro" id="IPR056519">
    <property type="entry name" value="KANSL3_1st"/>
</dbReference>
<evidence type="ECO:0000259" key="2">
    <source>
        <dbReference type="Pfam" id="PF20408"/>
    </source>
</evidence>
<dbReference type="InterPro" id="IPR046879">
    <property type="entry name" value="KANL3/Tex30_Abhydrolase"/>
</dbReference>
<evidence type="ECO:0000313" key="5">
    <source>
        <dbReference type="Proteomes" id="UP001519460"/>
    </source>
</evidence>
<feature type="compositionally biased region" description="Low complexity" evidence="1">
    <location>
        <begin position="1035"/>
        <end position="1050"/>
    </location>
</feature>
<gene>
    <name evidence="4" type="ORF">BaRGS_00013810</name>
</gene>
<evidence type="ECO:0008006" key="6">
    <source>
        <dbReference type="Google" id="ProtNLM"/>
    </source>
</evidence>
<feature type="domain" description="KANSL3 helical" evidence="3">
    <location>
        <begin position="126"/>
        <end position="245"/>
    </location>
</feature>
<sequence length="1097" mass="113471">MAQDISSSSTVRHRFSAASASFFTQYGAGGAGSGGGEQEMDLILLDHGYSKPWSAHPDASNARPLRMLFMPKQPRGTNLEQAQRNGDLPIDVEEVAPTPSMPFDVAKARTLMMECERHAITSRPDDQLEDWEEKISKIGWTVQQNRVFTKVMKALQSDRLARLAMEGVPNEPIARRQLVDKTAKRLRQALASVGWDMKVVQWLHQLIQDTVSVHLLASYIDALQTLKAKVPSLVDKMLSGTPSRHPSVSPDLLNQLLKRPWDPVGTTLSQQKPKKLPGNPLLLIAPSGPTQGGSSGSGNSKRLKFWQGQLAGLGKVVPVTMHTVNGGSGVSVALCLEHMIGAVRTKVLELKSHFPGRPIVLFGWNVGALVACHVSLVESVSGVVCLGFPFTGIHGPRGDVEDPLLDSRTPTLFLIGQNACDCTVDQLQDLREHMRAETGLVVVGGADEQLRLSHRQKREEGLTQAMADRCIIDEICQFLGSVLSLNMSIPDPGPDVPPVDQRKKRKRKTIQDIESMTSFDSSTVPQRVAPTTTATGRVSKRGGKVARQAAAAERTRGTPRKRQGRGGLTGVGRKRLALSVGQLSVSAANPTAATLQSVAASSLPATIATVSSAPELSGLLQGIRVTRPGSEMESALVGGRSLMNTSIPLTKLLTIGKLTDVTDGGAGGLGGASATLLASAMKTGDGADKDGAGKLSQQQQILVRTGGTPGTPLTIPISVAHRFGLGAGASPLVHITGTGSSGTSQIHQLLTSIARSASSSVNPTSTPQTVLLTTMASSGTSSTTAASAPALISLGRSGHASDSVSQLSQEKEGKVGVDGGQGAGESQGQTEEEKLQAVQRSQFHDFPLSSTSLTTLTTLSAIPAQAKLSDKPGVLESGSGAQQTGTVSATRSLINTAAMSGSVSSILGKVVTGTVTHTAGVGSPITAGSVLSGRNAVLITSLGKTVSPATCATLLSKLEKSDGTGGMAPGTYMVSGETLGKVSSLLESSPVIRMAGQAGGAGSVLGKPSVAGSAHTAQTSNSSLAAGLSSVQPLASSASSSGASTTPASTSGGGGGGGGRGRRDSASSSYAASAKPVLPTVASTRTRRIRTPKQYDL</sequence>
<dbReference type="PANTHER" id="PTHR13136">
    <property type="entry name" value="TESTIS DEVELOPMENT PROTEIN PRTD"/>
    <property type="match status" value="1"/>
</dbReference>